<evidence type="ECO:0000313" key="11">
    <source>
        <dbReference type="Proteomes" id="UP000194236"/>
    </source>
</evidence>
<dbReference type="PANTHER" id="PTHR13832:SF803">
    <property type="entry name" value="PROTEIN PHOSPHATASE 1G"/>
    <property type="match status" value="1"/>
</dbReference>
<evidence type="ECO:0000256" key="5">
    <source>
        <dbReference type="ARBA" id="ARBA00022801"/>
    </source>
</evidence>
<evidence type="ECO:0000256" key="4">
    <source>
        <dbReference type="ARBA" id="ARBA00022723"/>
    </source>
</evidence>
<dbReference type="OrthoDB" id="6486205at2759"/>
<feature type="domain" description="PPM-type phosphatase" evidence="9">
    <location>
        <begin position="24"/>
        <end position="309"/>
    </location>
</feature>
<accession>A0A1Y3B8W7</accession>
<dbReference type="CDD" id="cd00143">
    <property type="entry name" value="PP2Cc"/>
    <property type="match status" value="1"/>
</dbReference>
<comment type="similarity">
    <text evidence="2">Belongs to the PP2C family.</text>
</comment>
<keyword evidence="6" id="KW-0460">Magnesium</keyword>
<keyword evidence="8" id="KW-0464">Manganese</keyword>
<dbReference type="SUPFAM" id="SSF81606">
    <property type="entry name" value="PP2C-like"/>
    <property type="match status" value="1"/>
</dbReference>
<dbReference type="GO" id="GO:0046872">
    <property type="term" value="F:metal ion binding"/>
    <property type="evidence" value="ECO:0007669"/>
    <property type="project" value="UniProtKB-KW"/>
</dbReference>
<dbReference type="PROSITE" id="PS51746">
    <property type="entry name" value="PPM_2"/>
    <property type="match status" value="1"/>
</dbReference>
<name>A0A1Y3B8W7_EURMA</name>
<dbReference type="Gene3D" id="3.60.40.10">
    <property type="entry name" value="PPM-type phosphatase domain"/>
    <property type="match status" value="1"/>
</dbReference>
<evidence type="ECO:0000256" key="8">
    <source>
        <dbReference type="ARBA" id="ARBA00023211"/>
    </source>
</evidence>
<dbReference type="EMBL" id="MUJZ01033298">
    <property type="protein sequence ID" value="OTF77310.1"/>
    <property type="molecule type" value="Genomic_DNA"/>
</dbReference>
<keyword evidence="11" id="KW-1185">Reference proteome</keyword>
<protein>
    <recommendedName>
        <fullName evidence="3">protein-serine/threonine phosphatase</fullName>
        <ecNumber evidence="3">3.1.3.16</ecNumber>
    </recommendedName>
</protein>
<dbReference type="InterPro" id="IPR001932">
    <property type="entry name" value="PPM-type_phosphatase-like_dom"/>
</dbReference>
<gene>
    <name evidence="10" type="ORF">BLA29_006342</name>
</gene>
<sequence length="347" mass="39379">MAGVYLRQAVRAMHTSVGSGPNFEFAATSCQGWRNTMEDVHVIIPYLDGENQPHQSSLFAVFDGHNGVEVSTYAAKYLPEYIRRNRKYQNGHIVDGLKEAFILLDNSMLLRESVNELREIRRMMHPNIPEYTPGFTSGSTAVVCLLKNNNFYCANIGDSRCVLSRNGRAVPLSVDTKPDDPQEMARIERAGGTVMRGRINMQINVSRAFGDHMYKCNPDLQLTEQMIIALPDVIVEPYNEKTDQFMVLMCDGIWNSMTNEDVIQYIGRRIRTDRLSQITEDIIRKILPEEMPERGIQGKDNMTIVIVKFINQATMMMMGQQQSSMAAIVPQPLQMPGTIMSQKIYKK</sequence>
<dbReference type="Pfam" id="PF00481">
    <property type="entry name" value="PP2C"/>
    <property type="match status" value="1"/>
</dbReference>
<evidence type="ECO:0000256" key="7">
    <source>
        <dbReference type="ARBA" id="ARBA00022912"/>
    </source>
</evidence>
<keyword evidence="7" id="KW-0904">Protein phosphatase</keyword>
<dbReference type="AlphaFoldDB" id="A0A1Y3B8W7"/>
<keyword evidence="4" id="KW-0479">Metal-binding</keyword>
<dbReference type="SMART" id="SM00332">
    <property type="entry name" value="PP2Cc"/>
    <property type="match status" value="1"/>
</dbReference>
<comment type="caution">
    <text evidence="10">The sequence shown here is derived from an EMBL/GenBank/DDBJ whole genome shotgun (WGS) entry which is preliminary data.</text>
</comment>
<reference evidence="10 11" key="1">
    <citation type="submission" date="2017-03" db="EMBL/GenBank/DDBJ databases">
        <title>Genome Survey of Euroglyphus maynei.</title>
        <authorList>
            <person name="Arlian L.G."/>
            <person name="Morgan M.S."/>
            <person name="Rider S.D."/>
        </authorList>
    </citation>
    <scope>NUCLEOTIDE SEQUENCE [LARGE SCALE GENOMIC DNA]</scope>
    <source>
        <strain evidence="10">Arlian Lab</strain>
        <tissue evidence="10">Whole body</tissue>
    </source>
</reference>
<dbReference type="InterPro" id="IPR036457">
    <property type="entry name" value="PPM-type-like_dom_sf"/>
</dbReference>
<dbReference type="PANTHER" id="PTHR13832">
    <property type="entry name" value="PROTEIN PHOSPHATASE 2C"/>
    <property type="match status" value="1"/>
</dbReference>
<dbReference type="Proteomes" id="UP000194236">
    <property type="component" value="Unassembled WGS sequence"/>
</dbReference>
<evidence type="ECO:0000256" key="3">
    <source>
        <dbReference type="ARBA" id="ARBA00013081"/>
    </source>
</evidence>
<organism evidence="10 11">
    <name type="scientific">Euroglyphus maynei</name>
    <name type="common">Mayne's house dust mite</name>
    <dbReference type="NCBI Taxonomy" id="6958"/>
    <lineage>
        <taxon>Eukaryota</taxon>
        <taxon>Metazoa</taxon>
        <taxon>Ecdysozoa</taxon>
        <taxon>Arthropoda</taxon>
        <taxon>Chelicerata</taxon>
        <taxon>Arachnida</taxon>
        <taxon>Acari</taxon>
        <taxon>Acariformes</taxon>
        <taxon>Sarcoptiformes</taxon>
        <taxon>Astigmata</taxon>
        <taxon>Psoroptidia</taxon>
        <taxon>Analgoidea</taxon>
        <taxon>Pyroglyphidae</taxon>
        <taxon>Pyroglyphinae</taxon>
        <taxon>Euroglyphus</taxon>
    </lineage>
</organism>
<evidence type="ECO:0000259" key="9">
    <source>
        <dbReference type="PROSITE" id="PS51746"/>
    </source>
</evidence>
<dbReference type="EC" id="3.1.3.16" evidence="3"/>
<dbReference type="GO" id="GO:0004722">
    <property type="term" value="F:protein serine/threonine phosphatase activity"/>
    <property type="evidence" value="ECO:0007669"/>
    <property type="project" value="UniProtKB-EC"/>
</dbReference>
<evidence type="ECO:0000256" key="2">
    <source>
        <dbReference type="ARBA" id="ARBA00006702"/>
    </source>
</evidence>
<dbReference type="InterPro" id="IPR015655">
    <property type="entry name" value="PP2C"/>
</dbReference>
<keyword evidence="5" id="KW-0378">Hydrolase</keyword>
<evidence type="ECO:0000256" key="1">
    <source>
        <dbReference type="ARBA" id="ARBA00001936"/>
    </source>
</evidence>
<proteinExistence type="inferred from homology"/>
<comment type="cofactor">
    <cofactor evidence="1">
        <name>Mn(2+)</name>
        <dbReference type="ChEBI" id="CHEBI:29035"/>
    </cofactor>
</comment>
<evidence type="ECO:0000256" key="6">
    <source>
        <dbReference type="ARBA" id="ARBA00022842"/>
    </source>
</evidence>
<evidence type="ECO:0000313" key="10">
    <source>
        <dbReference type="EMBL" id="OTF77310.1"/>
    </source>
</evidence>